<proteinExistence type="inferred from homology"/>
<dbReference type="GO" id="GO:0009733">
    <property type="term" value="P:response to auxin"/>
    <property type="evidence" value="ECO:0007669"/>
    <property type="project" value="InterPro"/>
</dbReference>
<comment type="similarity">
    <text evidence="1">Belongs to the ARG7 family.</text>
</comment>
<dbReference type="InterPro" id="IPR003676">
    <property type="entry name" value="SAUR_fam"/>
</dbReference>
<dbReference type="Pfam" id="PF02519">
    <property type="entry name" value="Auxin_inducible"/>
    <property type="match status" value="1"/>
</dbReference>
<gene>
    <name evidence="2" type="ORF">LVIROSA_LOCUS29358</name>
</gene>
<sequence>MSKKIGISVMVKRLQRRVFARTIKDVKEGHFAVIAVNEHEERRFVVPVAYLERASFVRLLERAAEEFGFNYEGAVVIPCRPSELQRLLAEQSA</sequence>
<name>A0AAU9P0E7_9ASTR</name>
<dbReference type="PANTHER" id="PTHR31374">
    <property type="entry name" value="AUXIN-INDUCED PROTEIN-LIKE-RELATED"/>
    <property type="match status" value="1"/>
</dbReference>
<evidence type="ECO:0000256" key="1">
    <source>
        <dbReference type="ARBA" id="ARBA00006974"/>
    </source>
</evidence>
<protein>
    <submittedName>
        <fullName evidence="2">Uncharacterized protein</fullName>
    </submittedName>
</protein>
<accession>A0AAU9P0E7</accession>
<dbReference type="Proteomes" id="UP001157418">
    <property type="component" value="Unassembled WGS sequence"/>
</dbReference>
<organism evidence="2 3">
    <name type="scientific">Lactuca virosa</name>
    <dbReference type="NCBI Taxonomy" id="75947"/>
    <lineage>
        <taxon>Eukaryota</taxon>
        <taxon>Viridiplantae</taxon>
        <taxon>Streptophyta</taxon>
        <taxon>Embryophyta</taxon>
        <taxon>Tracheophyta</taxon>
        <taxon>Spermatophyta</taxon>
        <taxon>Magnoliopsida</taxon>
        <taxon>eudicotyledons</taxon>
        <taxon>Gunneridae</taxon>
        <taxon>Pentapetalae</taxon>
        <taxon>asterids</taxon>
        <taxon>campanulids</taxon>
        <taxon>Asterales</taxon>
        <taxon>Asteraceae</taxon>
        <taxon>Cichorioideae</taxon>
        <taxon>Cichorieae</taxon>
        <taxon>Lactucinae</taxon>
        <taxon>Lactuca</taxon>
    </lineage>
</organism>
<dbReference type="PANTHER" id="PTHR31374:SF264">
    <property type="entry name" value="AUXIN-RESPONSIVE PROTEIN SAUR36-LIKE"/>
    <property type="match status" value="1"/>
</dbReference>
<reference evidence="2 3" key="1">
    <citation type="submission" date="2022-01" db="EMBL/GenBank/DDBJ databases">
        <authorList>
            <person name="Xiong W."/>
            <person name="Schranz E."/>
        </authorList>
    </citation>
    <scope>NUCLEOTIDE SEQUENCE [LARGE SCALE GENOMIC DNA]</scope>
</reference>
<evidence type="ECO:0000313" key="3">
    <source>
        <dbReference type="Proteomes" id="UP001157418"/>
    </source>
</evidence>
<keyword evidence="3" id="KW-1185">Reference proteome</keyword>
<comment type="caution">
    <text evidence="2">The sequence shown here is derived from an EMBL/GenBank/DDBJ whole genome shotgun (WGS) entry which is preliminary data.</text>
</comment>
<dbReference type="EMBL" id="CAKMRJ010005440">
    <property type="protein sequence ID" value="CAH1443448.1"/>
    <property type="molecule type" value="Genomic_DNA"/>
</dbReference>
<dbReference type="AlphaFoldDB" id="A0AAU9P0E7"/>
<evidence type="ECO:0000313" key="2">
    <source>
        <dbReference type="EMBL" id="CAH1443448.1"/>
    </source>
</evidence>